<evidence type="ECO:0000313" key="11">
    <source>
        <dbReference type="Proteomes" id="UP001468095"/>
    </source>
</evidence>
<evidence type="ECO:0000313" key="10">
    <source>
        <dbReference type="Proteomes" id="UP000566985"/>
    </source>
</evidence>
<comment type="cofactor">
    <cofactor evidence="6">
        <name>ATP</name>
        <dbReference type="ChEBI" id="CHEBI:30616"/>
    </cofactor>
</comment>
<dbReference type="Pfam" id="PF00494">
    <property type="entry name" value="SQS_PSY"/>
    <property type="match status" value="1"/>
</dbReference>
<evidence type="ECO:0000313" key="9">
    <source>
        <dbReference type="EMBL" id="NUY97377.1"/>
    </source>
</evidence>
<evidence type="ECO:0000256" key="6">
    <source>
        <dbReference type="ARBA" id="ARBA00053028"/>
    </source>
</evidence>
<comment type="similarity">
    <text evidence="2">Belongs to the phytoene/squalene synthase family.</text>
</comment>
<dbReference type="InterPro" id="IPR002060">
    <property type="entry name" value="Squ/phyt_synthse"/>
</dbReference>
<protein>
    <recommendedName>
        <fullName evidence="7">15-cis-phytoene synthase</fullName>
    </recommendedName>
</protein>
<dbReference type="SUPFAM" id="SSF48576">
    <property type="entry name" value="Terpenoid synthases"/>
    <property type="match status" value="1"/>
</dbReference>
<dbReference type="CDD" id="cd00683">
    <property type="entry name" value="Trans_IPPS_HH"/>
    <property type="match status" value="1"/>
</dbReference>
<dbReference type="GeneID" id="57345962"/>
<keyword evidence="4" id="KW-0479">Metal-binding</keyword>
<keyword evidence="5" id="KW-0125">Carotenoid biosynthesis</keyword>
<dbReference type="SFLD" id="SFLDS00005">
    <property type="entry name" value="Isoprenoid_Synthase_Type_I"/>
    <property type="match status" value="1"/>
</dbReference>
<organism evidence="9 10">
    <name type="scientific">Pantoea brenneri</name>
    <dbReference type="NCBI Taxonomy" id="472694"/>
    <lineage>
        <taxon>Bacteria</taxon>
        <taxon>Pseudomonadati</taxon>
        <taxon>Pseudomonadota</taxon>
        <taxon>Gammaproteobacteria</taxon>
        <taxon>Enterobacterales</taxon>
        <taxon>Erwiniaceae</taxon>
        <taxon>Pantoea</taxon>
    </lineage>
</organism>
<dbReference type="PROSITE" id="PS01045">
    <property type="entry name" value="SQUALEN_PHYTOEN_SYN_2"/>
    <property type="match status" value="1"/>
</dbReference>
<dbReference type="RefSeq" id="WP_031377563.1">
    <property type="nucleotide sequence ID" value="NZ_JABWPE010000013.1"/>
</dbReference>
<dbReference type="Gene3D" id="1.10.600.10">
    <property type="entry name" value="Farnesyl Diphosphate Synthase"/>
    <property type="match status" value="1"/>
</dbReference>
<dbReference type="InterPro" id="IPR053452">
    <property type="entry name" value="Phytoene_synthase-rel"/>
</dbReference>
<evidence type="ECO:0000256" key="2">
    <source>
        <dbReference type="ARBA" id="ARBA00006251"/>
    </source>
</evidence>
<comment type="pathway">
    <text evidence="1">Carotenoid biosynthesis; phytoene biosynthesis.</text>
</comment>
<evidence type="ECO:0000313" key="8">
    <source>
        <dbReference type="EMBL" id="MEL7696384.1"/>
    </source>
</evidence>
<dbReference type="EMBL" id="JBCGBG010000002">
    <property type="protein sequence ID" value="MEL7696384.1"/>
    <property type="molecule type" value="Genomic_DNA"/>
</dbReference>
<proteinExistence type="inferred from homology"/>
<evidence type="ECO:0000256" key="5">
    <source>
        <dbReference type="ARBA" id="ARBA00022746"/>
    </source>
</evidence>
<dbReference type="PROSITE" id="PS01044">
    <property type="entry name" value="SQUALEN_PHYTOEN_SYN_1"/>
    <property type="match status" value="1"/>
</dbReference>
<comment type="caution">
    <text evidence="9">The sequence shown here is derived from an EMBL/GenBank/DDBJ whole genome shotgun (WGS) entry which is preliminary data.</text>
</comment>
<evidence type="ECO:0000256" key="3">
    <source>
        <dbReference type="ARBA" id="ARBA00022679"/>
    </source>
</evidence>
<keyword evidence="3 8" id="KW-0808">Transferase</keyword>
<dbReference type="GO" id="GO:0046872">
    <property type="term" value="F:metal ion binding"/>
    <property type="evidence" value="ECO:0007669"/>
    <property type="project" value="UniProtKB-KW"/>
</dbReference>
<dbReference type="EMBL" id="JABWPM010000013">
    <property type="protein sequence ID" value="NUY97377.1"/>
    <property type="molecule type" value="Genomic_DNA"/>
</dbReference>
<name>A0A7Y6NF45_9GAMM</name>
<evidence type="ECO:0000256" key="4">
    <source>
        <dbReference type="ARBA" id="ARBA00022723"/>
    </source>
</evidence>
<sequence>MNNASLLDHAVETMEVGSKSFATASKLFDAKTRRSVLMLYAWCRHCDDVIDDQQLGFSSDSPSLQSPEQRLAQLEMKTRQAYAGSQMHEPAFAAFQEVAMAHDILPAYAFDHLAGFAMDVRGARYQTLDDTLRYCYHVAGVVGLMMAQIMGVRDNATLDRACDLGLAFQLTNIARDIVDDAQAGRCYLPATWLAEEGLTTENLASPEHRQALSRVARRLVQHAEPYYHSATAGLSGLPLRSAWAIATAKQVYRKIGMKVDEAGQQAWDQRQSTSTPEKLALLVAASGQAITSRLARHAPRPADLWQRPL</sequence>
<dbReference type="NCBIfam" id="NF042419">
    <property type="entry name" value="Phyto_syn_CrtB"/>
    <property type="match status" value="1"/>
</dbReference>
<dbReference type="SFLD" id="SFLDG01212">
    <property type="entry name" value="Phytoene_synthase_like"/>
    <property type="match status" value="1"/>
</dbReference>
<dbReference type="SFLD" id="SFLDG01018">
    <property type="entry name" value="Squalene/Phytoene_Synthase_Lik"/>
    <property type="match status" value="1"/>
</dbReference>
<dbReference type="Proteomes" id="UP000566985">
    <property type="component" value="Unassembled WGS sequence"/>
</dbReference>
<reference evidence="8 11" key="2">
    <citation type="submission" date="2024-04" db="EMBL/GenBank/DDBJ databases">
        <authorList>
            <person name="Suleimanova A.D."/>
            <person name="Pudova D.S."/>
            <person name="Shagimardanova E.I."/>
            <person name="Sharipova M.R."/>
        </authorList>
    </citation>
    <scope>NUCLEOTIDE SEQUENCE [LARGE SCALE GENOMIC DNA]</scope>
    <source>
        <strain evidence="8 11">3.1</strain>
    </source>
</reference>
<accession>A0A7Y6NF45</accession>
<dbReference type="InterPro" id="IPR008949">
    <property type="entry name" value="Isoprenoid_synthase_dom_sf"/>
</dbReference>
<reference evidence="9 10" key="1">
    <citation type="submission" date="2020-05" db="EMBL/GenBank/DDBJ databases">
        <title>Whole Genome Sequences of Enterobacteriales Associated with the International Space Station.</title>
        <authorList>
            <person name="Bharadwaj A."/>
            <person name="Daudu R."/>
            <person name="Singh N."/>
            <person name="Wood J."/>
            <person name="Debieu M."/>
            <person name="Mason C."/>
            <person name="Wang C."/>
            <person name="Venkateswaran K."/>
        </authorList>
    </citation>
    <scope>NUCLEOTIDE SEQUENCE [LARGE SCALE GENOMIC DNA]</scope>
    <source>
        <strain evidence="9 10">IF5SW-B1</strain>
    </source>
</reference>
<dbReference type="InterPro" id="IPR019845">
    <property type="entry name" value="Squalene/phytoene_synthase_CS"/>
</dbReference>
<gene>
    <name evidence="8" type="primary">crtB</name>
    <name evidence="8" type="ORF">AABB92_12060</name>
    <name evidence="9" type="ORF">HU668_13035</name>
</gene>
<dbReference type="FunFam" id="1.10.600.10:FF:000020">
    <property type="entry name" value="Phytoene synthase"/>
    <property type="match status" value="1"/>
</dbReference>
<dbReference type="InterPro" id="IPR033904">
    <property type="entry name" value="Trans_IPPS_HH"/>
</dbReference>
<evidence type="ECO:0000256" key="1">
    <source>
        <dbReference type="ARBA" id="ARBA00004684"/>
    </source>
</evidence>
<dbReference type="GO" id="GO:0016117">
    <property type="term" value="P:carotenoid biosynthetic process"/>
    <property type="evidence" value="ECO:0007669"/>
    <property type="project" value="UniProtKB-KW"/>
</dbReference>
<dbReference type="GO" id="GO:0004311">
    <property type="term" value="F:geranylgeranyl diphosphate synthase activity"/>
    <property type="evidence" value="ECO:0007669"/>
    <property type="project" value="InterPro"/>
</dbReference>
<dbReference type="PANTHER" id="PTHR31480">
    <property type="entry name" value="BIFUNCTIONAL LYCOPENE CYCLASE/PHYTOENE SYNTHASE"/>
    <property type="match status" value="1"/>
</dbReference>
<dbReference type="Proteomes" id="UP001468095">
    <property type="component" value="Unassembled WGS sequence"/>
</dbReference>
<dbReference type="InterPro" id="IPR044843">
    <property type="entry name" value="Trans_IPPS_bact-type"/>
</dbReference>
<keyword evidence="11" id="KW-1185">Reference proteome</keyword>
<dbReference type="GO" id="GO:0051996">
    <property type="term" value="F:squalene synthase [NAD(P)H] activity"/>
    <property type="evidence" value="ECO:0007669"/>
    <property type="project" value="InterPro"/>
</dbReference>
<dbReference type="AlphaFoldDB" id="A0A7Y6NF45"/>
<evidence type="ECO:0000256" key="7">
    <source>
        <dbReference type="ARBA" id="ARBA00068558"/>
    </source>
</evidence>